<evidence type="ECO:0000259" key="1">
    <source>
        <dbReference type="PROSITE" id="PS50177"/>
    </source>
</evidence>
<comment type="caution">
    <text evidence="2">The sequence shown here is derived from an EMBL/GenBank/DDBJ whole genome shotgun (WGS) entry which is preliminary data.</text>
</comment>
<feature type="domain" description="NTF2" evidence="1">
    <location>
        <begin position="37"/>
        <end position="153"/>
    </location>
</feature>
<gene>
    <name evidence="2" type="ORF">Ocin01_11745</name>
</gene>
<protein>
    <submittedName>
        <fullName evidence="2">NTF2-related export protein 2</fullName>
    </submittedName>
</protein>
<dbReference type="PANTHER" id="PTHR12612">
    <property type="entry name" value="NUCLEAR TRANSPORT FACTOR 2"/>
    <property type="match status" value="1"/>
</dbReference>
<dbReference type="OMA" id="TENHNTI"/>
<reference evidence="2 3" key="1">
    <citation type="journal article" date="2016" name="Genome Biol. Evol.">
        <title>Gene Family Evolution Reflects Adaptation to Soil Environmental Stressors in the Genome of the Collembolan Orchesella cincta.</title>
        <authorList>
            <person name="Faddeeva-Vakhrusheva A."/>
            <person name="Derks M.F."/>
            <person name="Anvar S.Y."/>
            <person name="Agamennone V."/>
            <person name="Suring W."/>
            <person name="Smit S."/>
            <person name="van Straalen N.M."/>
            <person name="Roelofs D."/>
        </authorList>
    </citation>
    <scope>NUCLEOTIDE SEQUENCE [LARGE SCALE GENOMIC DNA]</scope>
    <source>
        <tissue evidence="2">Mixed pool</tissue>
    </source>
</reference>
<dbReference type="Pfam" id="PF02136">
    <property type="entry name" value="NTF2"/>
    <property type="match status" value="1"/>
</dbReference>
<dbReference type="Gene3D" id="3.10.450.50">
    <property type="match status" value="1"/>
</dbReference>
<dbReference type="PROSITE" id="PS50177">
    <property type="entry name" value="NTF2_DOMAIN"/>
    <property type="match status" value="1"/>
</dbReference>
<sequence length="155" mass="17705">MSMNYYGYEGNPMMQLPIDAQVVPRLTKKDQDEAQEVAQQFCKTYYETVQKKPHLVAQLYLQTPVLIWDGNPILSREQIQQFFEQLPSLTFNLMTMDAHPANPLAVGPRKTYIIKTAGLYRVSGPGSQKQFSQDIVLTAEGSNWRIASDTFRTIE</sequence>
<dbReference type="InterPro" id="IPR032710">
    <property type="entry name" value="NTF2-like_dom_sf"/>
</dbReference>
<dbReference type="InterPro" id="IPR045875">
    <property type="entry name" value="NTF2"/>
</dbReference>
<dbReference type="AlphaFoldDB" id="A0A1D2MQB0"/>
<dbReference type="Proteomes" id="UP000094527">
    <property type="component" value="Unassembled WGS sequence"/>
</dbReference>
<dbReference type="GO" id="GO:0006913">
    <property type="term" value="P:nucleocytoplasmic transport"/>
    <property type="evidence" value="ECO:0007669"/>
    <property type="project" value="InterPro"/>
</dbReference>
<dbReference type="InterPro" id="IPR002075">
    <property type="entry name" value="NTF2_dom"/>
</dbReference>
<dbReference type="OrthoDB" id="25408at2759"/>
<name>A0A1D2MQB0_ORCCI</name>
<dbReference type="EMBL" id="LJIJ01000732">
    <property type="protein sequence ID" value="ODM94945.1"/>
    <property type="molecule type" value="Genomic_DNA"/>
</dbReference>
<dbReference type="STRING" id="48709.A0A1D2MQB0"/>
<evidence type="ECO:0000313" key="3">
    <source>
        <dbReference type="Proteomes" id="UP000094527"/>
    </source>
</evidence>
<proteinExistence type="predicted"/>
<evidence type="ECO:0000313" key="2">
    <source>
        <dbReference type="EMBL" id="ODM94945.1"/>
    </source>
</evidence>
<dbReference type="SUPFAM" id="SSF54427">
    <property type="entry name" value="NTF2-like"/>
    <property type="match status" value="1"/>
</dbReference>
<organism evidence="2 3">
    <name type="scientific">Orchesella cincta</name>
    <name type="common">Springtail</name>
    <name type="synonym">Podura cincta</name>
    <dbReference type="NCBI Taxonomy" id="48709"/>
    <lineage>
        <taxon>Eukaryota</taxon>
        <taxon>Metazoa</taxon>
        <taxon>Ecdysozoa</taxon>
        <taxon>Arthropoda</taxon>
        <taxon>Hexapoda</taxon>
        <taxon>Collembola</taxon>
        <taxon>Entomobryomorpha</taxon>
        <taxon>Entomobryoidea</taxon>
        <taxon>Orchesellidae</taxon>
        <taxon>Orchesellinae</taxon>
        <taxon>Orchesella</taxon>
    </lineage>
</organism>
<keyword evidence="3" id="KW-1185">Reference proteome</keyword>
<accession>A0A1D2MQB0</accession>
<dbReference type="InterPro" id="IPR018222">
    <property type="entry name" value="Nuclear_transport_factor_2_euk"/>
</dbReference>